<evidence type="ECO:0008006" key="3">
    <source>
        <dbReference type="Google" id="ProtNLM"/>
    </source>
</evidence>
<name>A0ABW4YPG4_9BACL</name>
<organism evidence="1 2">
    <name type="scientific">Paenibacillus yanchengensis</name>
    <dbReference type="NCBI Taxonomy" id="2035833"/>
    <lineage>
        <taxon>Bacteria</taxon>
        <taxon>Bacillati</taxon>
        <taxon>Bacillota</taxon>
        <taxon>Bacilli</taxon>
        <taxon>Bacillales</taxon>
        <taxon>Paenibacillaceae</taxon>
        <taxon>Paenibacillus</taxon>
    </lineage>
</organism>
<dbReference type="RefSeq" id="WP_377774685.1">
    <property type="nucleotide sequence ID" value="NZ_JBHUHO010000040.1"/>
</dbReference>
<evidence type="ECO:0000313" key="2">
    <source>
        <dbReference type="Proteomes" id="UP001597362"/>
    </source>
</evidence>
<dbReference type="Proteomes" id="UP001597362">
    <property type="component" value="Unassembled WGS sequence"/>
</dbReference>
<comment type="caution">
    <text evidence="1">The sequence shown here is derived from an EMBL/GenBank/DDBJ whole genome shotgun (WGS) entry which is preliminary data.</text>
</comment>
<evidence type="ECO:0000313" key="1">
    <source>
        <dbReference type="EMBL" id="MFD2117477.1"/>
    </source>
</evidence>
<gene>
    <name evidence="1" type="ORF">ACFSJH_17235</name>
</gene>
<accession>A0ABW4YPG4</accession>
<sequence>MSTSSNAIHYMATANTAGGLTNELASSLQEIDHVVELKGTMHQSISILLQLIATQMQSQSTCWFLHHPLQADLLDGIVFPELRTAILYSNPHDSSTAIDWSEKLLFSYHLDQACDQEKLLTHSKKTEQLAQQIISAKNEAYTLLATALRIHDDWEALYRPYIDFAKTNQVTEDYLHLLFANATPKTTTPRQVVRLLGTATAEGAVDFVPSITAGLQKYHLKGRAGSGKSTILRKVAAQANALGYDSEVYRCGLDSASIDMVIVRELNFAIFDSTPPHAYVPVAPDITIDLYELCMQPDADSQIAEPLEIITTQYKAMIKAATAKLEEAATYKRDLEAIYEQSCNYEAFNTQLHTILTDIHQSISNV</sequence>
<reference evidence="2" key="1">
    <citation type="journal article" date="2019" name="Int. J. Syst. Evol. Microbiol.">
        <title>The Global Catalogue of Microorganisms (GCM) 10K type strain sequencing project: providing services to taxonomists for standard genome sequencing and annotation.</title>
        <authorList>
            <consortium name="The Broad Institute Genomics Platform"/>
            <consortium name="The Broad Institute Genome Sequencing Center for Infectious Disease"/>
            <person name="Wu L."/>
            <person name="Ma J."/>
        </authorList>
    </citation>
    <scope>NUCLEOTIDE SEQUENCE [LARGE SCALE GENOMIC DNA]</scope>
    <source>
        <strain evidence="2">GH52</strain>
    </source>
</reference>
<protein>
    <recommendedName>
        <fullName evidence="3">ATPase</fullName>
    </recommendedName>
</protein>
<proteinExistence type="predicted"/>
<dbReference type="EMBL" id="JBHUHO010000040">
    <property type="protein sequence ID" value="MFD2117477.1"/>
    <property type="molecule type" value="Genomic_DNA"/>
</dbReference>
<keyword evidence="2" id="KW-1185">Reference proteome</keyword>